<name>A0AAJ1YBQ0_SERFO</name>
<proteinExistence type="predicted"/>
<evidence type="ECO:0000313" key="1">
    <source>
        <dbReference type="EMBL" id="MDQ9127458.1"/>
    </source>
</evidence>
<sequence>MHNVKIEWLTCEKGGRKKVPPKGKYFSVARFPEDINWQNNAWSVVFELESPMYERGKSISLGRVAFLVDNAPQERILNHFSFEIYEGPKKVANVYLRPS</sequence>
<protein>
    <submittedName>
        <fullName evidence="1">Uncharacterized protein</fullName>
    </submittedName>
</protein>
<dbReference type="AlphaFoldDB" id="A0AAJ1YBQ0"/>
<organism evidence="1 2">
    <name type="scientific">Serratia fonticola</name>
    <dbReference type="NCBI Taxonomy" id="47917"/>
    <lineage>
        <taxon>Bacteria</taxon>
        <taxon>Pseudomonadati</taxon>
        <taxon>Pseudomonadota</taxon>
        <taxon>Gammaproteobacteria</taxon>
        <taxon>Enterobacterales</taxon>
        <taxon>Yersiniaceae</taxon>
        <taxon>Serratia</taxon>
    </lineage>
</organism>
<dbReference type="RefSeq" id="WP_309047647.1">
    <property type="nucleotide sequence ID" value="NZ_JAVIGA010000013.1"/>
</dbReference>
<dbReference type="Proteomes" id="UP001224622">
    <property type="component" value="Unassembled WGS sequence"/>
</dbReference>
<evidence type="ECO:0000313" key="2">
    <source>
        <dbReference type="Proteomes" id="UP001224622"/>
    </source>
</evidence>
<accession>A0AAJ1YBQ0</accession>
<reference evidence="1" key="1">
    <citation type="submission" date="2023-08" db="EMBL/GenBank/DDBJ databases">
        <title>The Comparative Genomic Analysis of Yersiniaceae from Polar Regions.</title>
        <authorList>
            <person name="Goncharov A."/>
            <person name="Aslanov B."/>
            <person name="Kolodzhieva V."/>
            <person name="Azarov D."/>
            <person name="Mochov A."/>
            <person name="Lebedeva E."/>
        </authorList>
    </citation>
    <scope>NUCLEOTIDE SEQUENCE</scope>
    <source>
        <strain evidence="1">Vf</strain>
    </source>
</reference>
<comment type="caution">
    <text evidence="1">The sequence shown here is derived from an EMBL/GenBank/DDBJ whole genome shotgun (WGS) entry which is preliminary data.</text>
</comment>
<dbReference type="EMBL" id="JAVIGA010000013">
    <property type="protein sequence ID" value="MDQ9127458.1"/>
    <property type="molecule type" value="Genomic_DNA"/>
</dbReference>
<gene>
    <name evidence="1" type="ORF">RDT67_13575</name>
</gene>